<feature type="domain" description="Haemin-degrading HemS/ChuX" evidence="1">
    <location>
        <begin position="170"/>
        <end position="298"/>
    </location>
</feature>
<dbReference type="EMBL" id="JAVRFJ010000054">
    <property type="protein sequence ID" value="MDT0573623.1"/>
    <property type="molecule type" value="Genomic_DNA"/>
</dbReference>
<dbReference type="Gene3D" id="3.40.1570.10">
    <property type="entry name" value="HemS/ChuS/ChuX like domains"/>
    <property type="match status" value="1"/>
</dbReference>
<evidence type="ECO:0000313" key="3">
    <source>
        <dbReference type="Proteomes" id="UP001180737"/>
    </source>
</evidence>
<dbReference type="InterPro" id="IPR007845">
    <property type="entry name" value="HemS/ChuX_dom"/>
</dbReference>
<dbReference type="RefSeq" id="WP_033530417.1">
    <property type="nucleotide sequence ID" value="NZ_JAVRFJ010000054.1"/>
</dbReference>
<dbReference type="Pfam" id="PF05171">
    <property type="entry name" value="HemS"/>
    <property type="match status" value="1"/>
</dbReference>
<protein>
    <recommendedName>
        <fullName evidence="1">Haemin-degrading HemS/ChuX domain-containing protein</fullName>
    </recommendedName>
</protein>
<evidence type="ECO:0000259" key="1">
    <source>
        <dbReference type="Pfam" id="PF05171"/>
    </source>
</evidence>
<dbReference type="InterPro" id="IPR053733">
    <property type="entry name" value="Heme_Transport_Util_sf"/>
</dbReference>
<sequence>MTDHHGCGFEACRGRRTGTARLIDPRMPELARSLTLFRHVQALTGGPAARLDQAGSYAVPSLRGEAFAVRPGSGSIALRLDADGVDAAVLARDAEDAVSVRLLDRSGRTVHEGRLLSEGDRLLAGLADTVEAGVGAGAADVRERPEAPSWENGDQLAQLDAILADGGAARRAALTRHRGEHRAVDVAVLPSVLDHVCSVGLPIGVAVFAPSAMQACAGPVHVTDHTAGGRVYAAVANASLELDLPAVHSCHLVRAPAAHGPTSSLELDDENGDCVAVLTQFGIVGERVHGAWEHLAASLPGA</sequence>
<keyword evidence="3" id="KW-1185">Reference proteome</keyword>
<dbReference type="SUPFAM" id="SSF144064">
    <property type="entry name" value="Heme iron utilization protein-like"/>
    <property type="match status" value="1"/>
</dbReference>
<comment type="caution">
    <text evidence="2">The sequence shown here is derived from an EMBL/GenBank/DDBJ whole genome shotgun (WGS) entry which is preliminary data.</text>
</comment>
<evidence type="ECO:0000313" key="2">
    <source>
        <dbReference type="EMBL" id="MDT0573623.1"/>
    </source>
</evidence>
<name>A0ABU2ZAJ8_9ACTN</name>
<proteinExistence type="predicted"/>
<reference evidence="2" key="1">
    <citation type="submission" date="2024-05" db="EMBL/GenBank/DDBJ databases">
        <title>30 novel species of actinomycetes from the DSMZ collection.</title>
        <authorList>
            <person name="Nouioui I."/>
        </authorList>
    </citation>
    <scope>NUCLEOTIDE SEQUENCE</scope>
    <source>
        <strain evidence="2">DSM 3412</strain>
    </source>
</reference>
<dbReference type="Proteomes" id="UP001180737">
    <property type="component" value="Unassembled WGS sequence"/>
</dbReference>
<organism evidence="2 3">
    <name type="scientific">Streptomyces gottesmaniae</name>
    <dbReference type="NCBI Taxonomy" id="3075518"/>
    <lineage>
        <taxon>Bacteria</taxon>
        <taxon>Bacillati</taxon>
        <taxon>Actinomycetota</taxon>
        <taxon>Actinomycetes</taxon>
        <taxon>Kitasatosporales</taxon>
        <taxon>Streptomycetaceae</taxon>
        <taxon>Streptomyces</taxon>
    </lineage>
</organism>
<gene>
    <name evidence="2" type="ORF">RM704_40340</name>
</gene>
<accession>A0ABU2ZAJ8</accession>